<comment type="caution">
    <text evidence="5">The sequence shown here is derived from an EMBL/GenBank/DDBJ whole genome shotgun (WGS) entry which is preliminary data.</text>
</comment>
<reference evidence="5 6" key="1">
    <citation type="submission" date="2024-06" db="EMBL/GenBank/DDBJ databases">
        <title>Complete genome of Phlyctema vagabunda strain 19-DSS-EL-015.</title>
        <authorList>
            <person name="Fiorenzani C."/>
        </authorList>
    </citation>
    <scope>NUCLEOTIDE SEQUENCE [LARGE SCALE GENOMIC DNA]</scope>
    <source>
        <strain evidence="5 6">19-DSS-EL-015</strain>
    </source>
</reference>
<evidence type="ECO:0000259" key="3">
    <source>
        <dbReference type="Pfam" id="PF20842"/>
    </source>
</evidence>
<dbReference type="InterPro" id="IPR048265">
    <property type="entry name" value="Rax2-like_third"/>
</dbReference>
<keyword evidence="6" id="KW-1185">Reference proteome</keyword>
<dbReference type="InterPro" id="IPR011043">
    <property type="entry name" value="Gal_Oxase/kelch_b-propeller"/>
</dbReference>
<dbReference type="Pfam" id="PF12768">
    <property type="entry name" value="Rax2"/>
    <property type="match status" value="1"/>
</dbReference>
<dbReference type="PANTHER" id="PTHR31778">
    <property type="entry name" value="BUD SITE SELECTION PROTEIN RAX2"/>
    <property type="match status" value="1"/>
</dbReference>
<proteinExistence type="predicted"/>
<dbReference type="EMBL" id="JBFCZG010000003">
    <property type="protein sequence ID" value="KAL3424799.1"/>
    <property type="molecule type" value="Genomic_DNA"/>
</dbReference>
<dbReference type="Pfam" id="PF20842">
    <property type="entry name" value="Rax2_2"/>
    <property type="match status" value="1"/>
</dbReference>
<name>A0ABR4PN82_9HELO</name>
<feature type="domain" description="Rax2-like second" evidence="3">
    <location>
        <begin position="224"/>
        <end position="373"/>
    </location>
</feature>
<keyword evidence="1" id="KW-0472">Membrane</keyword>
<dbReference type="SUPFAM" id="SSF50965">
    <property type="entry name" value="Galactose oxidase, central domain"/>
    <property type="match status" value="1"/>
</dbReference>
<sequence length="1220" mass="126450">MKFSWPNLSAGGHTKFIFTAFITVSQAVAFNAVPSTNLDISQLGRVALAGDFDGISLYEFEGQNENGFSTNGSQSILSRFPNGAFATMASADAGIRTMCTFTMEDGTMSGVVVGGNFTSLGGIESQGVALFNPDTSSITPLTGLSGQVSAVLCDQSTNTVYVGGSFKGANSTNAIAWVGTAGWTNLPFAGFNGPVTSISQAPNGNIIFGGSFTGLGNATGPTLPDQQVINVSGANITAVSSTATDGFSDPKNIICKTSGTDGTGDTWLLADNTAGSWKAEFGFGFEPTKLRLWNTHQDGRGTQTWRYTAFPINGIMNFTYIDPVTGQNQTCTSECPLSSNTSIPFQDFHFVNVIGMDAFQIDISEFYGSGGGLSGIELFQNDIFSYAINEFNEPICNGIATASTATSTGPWNVSPSLQSNSRYLSASLTAADSPSVTFLPDIKQSGNYSVNMYTPGCLQDRTCTSRGQVNVTGVMASSTTNTGFQTEIFQSNNFDKYDQIYFGYIEASSSSFRPSVTLTPASGQNFANLSIVAQRVGFTLIDSDSGLNSLFEYDPRQAEVNSTDFASSTFDKAGMSLGPGSGVSSLVTADQITFVGGNFSSDSFQNIFSIAGAETKSLVGGGLNGEVLTMFVNQSLYVGGNFSDTSAGGVTGLSNIGAYDIAKDVWNTLGAGVNGRVRSIVPLALNISSDVPETVITLTGDFDEILAFGSNQSVTVTGFAVWVPSRNNWLQNLGSTSIAINGELTSAADIPGGGILFGGSVSSSQLRADGVAALSSTLSPLPIDIQPSSPSTKGLVKRALGNQTINGVVTGVFYESGNRNVTVLGGHFTARATNGSDVSNLAFINGAESDTVTGVETSLSSDSTVLAMAIQGSTLWAGGALSGTANNANVNGIISYSLANMAFENQPPALDGDSVIVNSIAVQPNTENVYVGGSFASAGSLSCPGVCYFATTTSQWNQPGTNFRGVVNAMIWASATSLIVGGSLAVDGDNVSLATFNSKSQTWTAAPGASAIPGPVSALAAANNGASQLWVAGTATNGTVFLMKYDGTLFTSVGQDLGSGTAIRGLEILSVSKNHATSDLVSSNQVLMITGALVLPGFGNASAALFNGTDYLPFVLTNSATGNGGGSISQIFTQERNNFTAGKKRLAKGLIVLIALAIALGLIFFLVLAGIFAERIRRKREGYMPAPTSTYDRQAGISRVPPEQLFSSLGRGGVEKAPMI</sequence>
<feature type="transmembrane region" description="Helical" evidence="1">
    <location>
        <begin position="1150"/>
        <end position="1173"/>
    </location>
</feature>
<dbReference type="Proteomes" id="UP001629113">
    <property type="component" value="Unassembled WGS sequence"/>
</dbReference>
<gene>
    <name evidence="5" type="ORF">PVAG01_04080</name>
</gene>
<dbReference type="InterPro" id="IPR048266">
    <property type="entry name" value="Rax2-like_second"/>
</dbReference>
<feature type="domain" description="Rax2-like C-terminal" evidence="2">
    <location>
        <begin position="894"/>
        <end position="1141"/>
    </location>
</feature>
<evidence type="ECO:0000259" key="4">
    <source>
        <dbReference type="Pfam" id="PF20843"/>
    </source>
</evidence>
<protein>
    <submittedName>
        <fullName evidence="5">Polarized growth protein rax2</fullName>
    </submittedName>
</protein>
<accession>A0ABR4PN82</accession>
<evidence type="ECO:0000313" key="6">
    <source>
        <dbReference type="Proteomes" id="UP001629113"/>
    </source>
</evidence>
<evidence type="ECO:0000256" key="1">
    <source>
        <dbReference type="SAM" id="Phobius"/>
    </source>
</evidence>
<evidence type="ECO:0000259" key="2">
    <source>
        <dbReference type="Pfam" id="PF12768"/>
    </source>
</evidence>
<dbReference type="InterPro" id="IPR024982">
    <property type="entry name" value="Rax2-like_C"/>
</dbReference>
<dbReference type="PANTHER" id="PTHR31778:SF2">
    <property type="entry name" value="BUD SITE SELECTION PROTEIN RAX2"/>
    <property type="match status" value="1"/>
</dbReference>
<keyword evidence="1" id="KW-0812">Transmembrane</keyword>
<keyword evidence="1" id="KW-1133">Transmembrane helix</keyword>
<feature type="domain" description="Rax2-like third" evidence="4">
    <location>
        <begin position="384"/>
        <end position="541"/>
    </location>
</feature>
<evidence type="ECO:0000313" key="5">
    <source>
        <dbReference type="EMBL" id="KAL3424799.1"/>
    </source>
</evidence>
<organism evidence="5 6">
    <name type="scientific">Phlyctema vagabunda</name>
    <dbReference type="NCBI Taxonomy" id="108571"/>
    <lineage>
        <taxon>Eukaryota</taxon>
        <taxon>Fungi</taxon>
        <taxon>Dikarya</taxon>
        <taxon>Ascomycota</taxon>
        <taxon>Pezizomycotina</taxon>
        <taxon>Leotiomycetes</taxon>
        <taxon>Helotiales</taxon>
        <taxon>Dermateaceae</taxon>
        <taxon>Phlyctema</taxon>
    </lineage>
</organism>
<dbReference type="Pfam" id="PF20843">
    <property type="entry name" value="Rax2_3"/>
    <property type="match status" value="1"/>
</dbReference>